<dbReference type="SUPFAM" id="SSF53850">
    <property type="entry name" value="Periplasmic binding protein-like II"/>
    <property type="match status" value="2"/>
</dbReference>
<dbReference type="EMBL" id="ANIZ01002881">
    <property type="protein sequence ID" value="ETI37551.1"/>
    <property type="molecule type" value="Genomic_DNA"/>
</dbReference>
<protein>
    <recommendedName>
        <fullName evidence="5">ABC transporter substrate-binding protein</fullName>
    </recommendedName>
</protein>
<evidence type="ECO:0000313" key="4">
    <source>
        <dbReference type="Proteomes" id="UP000018721"/>
    </source>
</evidence>
<dbReference type="Gene3D" id="3.40.190.10">
    <property type="entry name" value="Periplasmic binding protein-like II"/>
    <property type="match status" value="4"/>
</dbReference>
<dbReference type="AlphaFoldDB" id="V9EF11"/>
<dbReference type="Proteomes" id="UP000018721">
    <property type="component" value="Unassembled WGS sequence"/>
</dbReference>
<reference evidence="3 4" key="1">
    <citation type="submission" date="2013-11" db="EMBL/GenBank/DDBJ databases">
        <title>The Genome Sequence of Phytophthora parasitica P1569.</title>
        <authorList>
            <consortium name="The Broad Institute Genomics Platform"/>
            <person name="Russ C."/>
            <person name="Tyler B."/>
            <person name="Panabieres F."/>
            <person name="Shan W."/>
            <person name="Tripathy S."/>
            <person name="Grunwald N."/>
            <person name="Machado M."/>
            <person name="Johnson C.S."/>
            <person name="Arredondo F."/>
            <person name="Hong C."/>
            <person name="Coffey M."/>
            <person name="Young S.K."/>
            <person name="Zeng Q."/>
            <person name="Gargeya S."/>
            <person name="Fitzgerald M."/>
            <person name="Abouelleil A."/>
            <person name="Alvarado L."/>
            <person name="Chapman S.B."/>
            <person name="Gainer-Dewar J."/>
            <person name="Goldberg J."/>
            <person name="Griggs A."/>
            <person name="Gujja S."/>
            <person name="Hansen M."/>
            <person name="Howarth C."/>
            <person name="Imamovic A."/>
            <person name="Ireland A."/>
            <person name="Larimer J."/>
            <person name="McCowan C."/>
            <person name="Murphy C."/>
            <person name="Pearson M."/>
            <person name="Poon T.W."/>
            <person name="Priest M."/>
            <person name="Roberts A."/>
            <person name="Saif S."/>
            <person name="Shea T."/>
            <person name="Sykes S."/>
            <person name="Wortman J."/>
            <person name="Nusbaum C."/>
            <person name="Birren B."/>
        </authorList>
    </citation>
    <scope>NUCLEOTIDE SEQUENCE [LARGE SCALE GENOMIC DNA]</scope>
    <source>
        <strain evidence="3 4">P1569</strain>
    </source>
</reference>
<feature type="signal peptide" evidence="2">
    <location>
        <begin position="1"/>
        <end position="20"/>
    </location>
</feature>
<comment type="caution">
    <text evidence="3">The sequence shown here is derived from an EMBL/GenBank/DDBJ whole genome shotgun (WGS) entry which is preliminary data.</text>
</comment>
<accession>V9EF11</accession>
<feature type="chain" id="PRO_5004773906" description="ABC transporter substrate-binding protein" evidence="2">
    <location>
        <begin position="21"/>
        <end position="664"/>
    </location>
</feature>
<gene>
    <name evidence="3" type="ORF">F443_16502</name>
</gene>
<keyword evidence="4" id="KW-1185">Reference proteome</keyword>
<evidence type="ECO:0000256" key="1">
    <source>
        <dbReference type="ARBA" id="ARBA00022729"/>
    </source>
</evidence>
<evidence type="ECO:0000256" key="2">
    <source>
        <dbReference type="SAM" id="SignalP"/>
    </source>
</evidence>
<dbReference type="HOGENOM" id="CLU_413626_0_0_1"/>
<dbReference type="eggNOG" id="ENOG502SDBY">
    <property type="taxonomic scope" value="Eukaryota"/>
</dbReference>
<dbReference type="PANTHER" id="PTHR30006">
    <property type="entry name" value="THIAMINE-BINDING PERIPLASMIC PROTEIN-RELATED"/>
    <property type="match status" value="1"/>
</dbReference>
<proteinExistence type="predicted"/>
<sequence length="664" mass="74289">MFLATPLLVASSLFSVGAVAKSGEEFKTIDDLYVDALAEGGNLVLYHGGDTPNRQDRLRDAFMARFPGTNFTVIVDYSKYHDVRIDNQLETDTLVPDVVALQTLQDFPRWAKNADLLSYKPANFSKIHDSLKDNDGTWLAYSIYSFSFIYNMNALGDQAAPVTPADLVNPQWAGKIASSYPHDDDAVLFLFTRYVEKYGWYWATQMAQQNASFNRGTNVAGELVTSGEKLIGVGTSGGGEPIKFVNGNGTEYLSWGQRVGILSKAKHPAAAKLFMNWIISEEVQTSLVSSSVRTDINMANPWEIPEANMAAFPLFMEDRAKVEQWKQTFALYFGEVHGEPSPGVLGLHPGLSTKSTAQHETLRTSSTVCYALLASSSLAVQEETKTLDELYADAIAEGGNLVLCHGGGFSEQQETLHEAFSKTFPEINFTLIVDYSKYHDVRIDNQLENDKLEGKLLEYKPANFSQVYDGFRDQRGAYMAYMMFTFSFLYDETALDGFTPPESPTDLVDPHWAGKIASTYPNDDDAVLFLYTRYVEKYGWNWVDDLANQNVTFHTPNVTFVTDGDNEYLAWGQRIAILSKAKHPAAAKLFMNWAISEEVQKTVAAENVRVDLMPNSALATRGRSARLTWTSSRSSWRIARLWEQWRQMFTLYFGEVPSFLGPGL</sequence>
<evidence type="ECO:0000313" key="3">
    <source>
        <dbReference type="EMBL" id="ETI37551.1"/>
    </source>
</evidence>
<organism evidence="3 4">
    <name type="scientific">Phytophthora nicotianae P1569</name>
    <dbReference type="NCBI Taxonomy" id="1317065"/>
    <lineage>
        <taxon>Eukaryota</taxon>
        <taxon>Sar</taxon>
        <taxon>Stramenopiles</taxon>
        <taxon>Oomycota</taxon>
        <taxon>Peronosporomycetes</taxon>
        <taxon>Peronosporales</taxon>
        <taxon>Peronosporaceae</taxon>
        <taxon>Phytophthora</taxon>
    </lineage>
</organism>
<dbReference type="PANTHER" id="PTHR30006:SF2">
    <property type="entry name" value="ABC TRANSPORTER SUBSTRATE-BINDING PROTEIN"/>
    <property type="match status" value="1"/>
</dbReference>
<keyword evidence="1 2" id="KW-0732">Signal</keyword>
<evidence type="ECO:0008006" key="5">
    <source>
        <dbReference type="Google" id="ProtNLM"/>
    </source>
</evidence>
<dbReference type="Pfam" id="PF13343">
    <property type="entry name" value="SBP_bac_6"/>
    <property type="match status" value="2"/>
</dbReference>
<name>V9EF11_PHYNI</name>